<dbReference type="RefSeq" id="YP_009196372.1">
    <property type="nucleotide sequence ID" value="NC_028772.1"/>
</dbReference>
<organism evidence="4 5">
    <name type="scientific">Enterobacter phage phiEap-1</name>
    <dbReference type="NCBI Taxonomy" id="1587520"/>
    <lineage>
        <taxon>Viruses</taxon>
        <taxon>Duplodnaviria</taxon>
        <taxon>Heunggongvirae</taxon>
        <taxon>Uroviricota</taxon>
        <taxon>Caudoviricetes</taxon>
        <taxon>Autographivirales</taxon>
        <taxon>Autotranscriptaviridae</taxon>
        <taxon>Studiervirinae</taxon>
        <taxon>Eapunavirus</taxon>
        <taxon>Eapunavirus Eap1</taxon>
    </lineage>
</organism>
<dbReference type="OrthoDB" id="4979at10239"/>
<dbReference type="KEGG" id="vg:26647496"/>
<evidence type="ECO:0000313" key="5">
    <source>
        <dbReference type="Proteomes" id="UP000207643"/>
    </source>
</evidence>
<dbReference type="Pfam" id="PF21703">
    <property type="entry name" value="Gp10A-like"/>
    <property type="match status" value="1"/>
</dbReference>
<feature type="domain" description="Capsid Gp10A/Gp10B-like" evidence="3">
    <location>
        <begin position="61"/>
        <end position="338"/>
    </location>
</feature>
<dbReference type="InterPro" id="IPR049301">
    <property type="entry name" value="Capsid_Gp10A/Gp10B-like_dom"/>
</dbReference>
<proteinExistence type="inferred from homology"/>
<sequence>MADMKGGQQIGTNQGKGQSAADKLALFLKVFGGEVLTAFARTSVTTNRHMIRSIANGKSAQFPVLGRTKAAYLQPGQSLDDKRKDIKHTEKTINIDGLLTADVLIYDIEDAMNHYDVRAEYTAQLGESLAMASDGAVLAELAGLVNLPTTTDENIAGLGKPSLLTLPTITAATSVTDVEKYGQEIIAMLTQARAKFTKNYVPASDRTFYCTPEAYSAILAALMPNAANYAALIDPERGSIRNVMGFEVVEVPHLTAGGAGDDREDETTNQKHSFPATGNVNVDNVVGVFQHRSAVGTVKLKDLALERARRPEYQADQIIAKYAMGHGQLRPEAAGAVVFKAAASGE</sequence>
<dbReference type="InterPro" id="IPR039009">
    <property type="entry name" value="Capsid_Gp10A/Gp10B_dom"/>
</dbReference>
<reference evidence="4 5" key="1">
    <citation type="submission" date="2015-07" db="EMBL/GenBank/DDBJ databases">
        <title>Enterobacter aerogenes phage phiEap-2.</title>
        <authorList>
            <person name="Zhao X."/>
        </authorList>
    </citation>
    <scope>NUCLEOTIDE SEQUENCE [LARGE SCALE GENOMIC DNA]</scope>
</reference>
<evidence type="ECO:0000259" key="3">
    <source>
        <dbReference type="Pfam" id="PF21703"/>
    </source>
</evidence>
<name>A0A0K2FH47_9CAUD</name>
<comment type="similarity">
    <text evidence="1">Belongs to the T7virus major capsid protein family.</text>
</comment>
<evidence type="ECO:0000256" key="1">
    <source>
        <dbReference type="HAMAP-Rule" id="MF_04119"/>
    </source>
</evidence>
<dbReference type="HAMAP" id="MF_04119">
    <property type="entry name" value="CAPSID_PROTEIN_T7"/>
    <property type="match status" value="1"/>
</dbReference>
<comment type="subcellular location">
    <subcellularLocation>
        <location evidence="1">Virion</location>
    </subcellularLocation>
</comment>
<comment type="domain">
    <text evidence="1">The N-terminus interacts with an internal region of the major capsid protein subunit in an adjacent capsomere (intercapsomeric interactions) to stabilize the capsid.</text>
</comment>
<evidence type="ECO:0000313" key="4">
    <source>
        <dbReference type="EMBL" id="ALA45093.1"/>
    </source>
</evidence>
<dbReference type="Proteomes" id="UP000207643">
    <property type="component" value="Segment"/>
</dbReference>
<feature type="region of interest" description="Disordered" evidence="2">
    <location>
        <begin position="255"/>
        <end position="275"/>
    </location>
</feature>
<evidence type="ECO:0000256" key="2">
    <source>
        <dbReference type="SAM" id="MobiDB-lite"/>
    </source>
</evidence>
<accession>A0A0K2FH47</accession>
<keyword evidence="1" id="KW-0946">Virion</keyword>
<comment type="function">
    <text evidence="1">Assembles with the minor capsid protein to form an icosahedral capsid. The major and minor capsid proteins are incorporated into the capsid in about a 90/10 ratio respectively. Once the capsid is formed, encapsidates one single copy of the viral genome.</text>
</comment>
<dbReference type="GO" id="GO:0019028">
    <property type="term" value="C:viral capsid"/>
    <property type="evidence" value="ECO:0007669"/>
    <property type="project" value="UniProtKB-UniRule"/>
</dbReference>
<dbReference type="GeneID" id="26647496"/>
<keyword evidence="1" id="KW-0167">Capsid protein</keyword>
<protein>
    <recommendedName>
        <fullName evidence="1">Major capsid protein</fullName>
    </recommendedName>
    <alternativeName>
        <fullName evidence="1">Major head protein</fullName>
    </alternativeName>
</protein>
<comment type="subunit">
    <text evidence="1">Homohexamer. Interacts with the connector protein and the minor capsid protein. Interacts with the capsid assembly scaffolding protein; capsid proteins and scaffolding proteins form building blocks that assemble to form the procapsid, each hexamer of the major capsid protein interacting with 2 scaffolding proteins.</text>
</comment>
<keyword evidence="5" id="KW-1185">Reference proteome</keyword>
<gene>
    <name evidence="4" type="ORF">RU59_00030</name>
</gene>
<dbReference type="EMBL" id="KT321314">
    <property type="protein sequence ID" value="ALA45093.1"/>
    <property type="molecule type" value="Genomic_DNA"/>
</dbReference>